<dbReference type="InterPro" id="IPR038690">
    <property type="entry name" value="NusG_2_sf"/>
</dbReference>
<name>A0A923RNZ3_9FIRM</name>
<dbReference type="Pfam" id="PF07009">
    <property type="entry name" value="NusG_II"/>
    <property type="match status" value="1"/>
</dbReference>
<protein>
    <submittedName>
        <fullName evidence="2">NusG domain II-containing protein</fullName>
    </submittedName>
</protein>
<keyword evidence="3" id="KW-1185">Reference proteome</keyword>
<sequence>MKKNDWILLGIVFAAAACFLGIWLLKPESEKKQVEVTVDRKFYGTYRLDKDQTIDIGGMNVLVIENGQVKMKEADCPDLLCVHHKAISKDGESIICLPNKIVVTIHGEEENTVDGMTN</sequence>
<dbReference type="Gene3D" id="2.60.320.10">
    <property type="entry name" value="N-utilization substance G protein NusG, insert domain"/>
    <property type="match status" value="1"/>
</dbReference>
<keyword evidence="1" id="KW-0812">Transmembrane</keyword>
<dbReference type="EMBL" id="JACOPF010000001">
    <property type="protein sequence ID" value="MBC5687871.1"/>
    <property type="molecule type" value="Genomic_DNA"/>
</dbReference>
<accession>A0A923RNZ3</accession>
<dbReference type="AlphaFoldDB" id="A0A923RNZ3"/>
<gene>
    <name evidence="2" type="ORF">H8S37_02815</name>
</gene>
<proteinExistence type="predicted"/>
<evidence type="ECO:0000256" key="1">
    <source>
        <dbReference type="SAM" id="Phobius"/>
    </source>
</evidence>
<dbReference type="CDD" id="cd09911">
    <property type="entry name" value="Lin0431_like"/>
    <property type="match status" value="1"/>
</dbReference>
<keyword evidence="1" id="KW-1133">Transmembrane helix</keyword>
<evidence type="ECO:0000313" key="2">
    <source>
        <dbReference type="EMBL" id="MBC5687871.1"/>
    </source>
</evidence>
<comment type="caution">
    <text evidence="2">The sequence shown here is derived from an EMBL/GenBank/DDBJ whole genome shotgun (WGS) entry which is preliminary data.</text>
</comment>
<organism evidence="2 3">
    <name type="scientific">Mediterraneibacter hominis</name>
    <dbReference type="NCBI Taxonomy" id="2763054"/>
    <lineage>
        <taxon>Bacteria</taxon>
        <taxon>Bacillati</taxon>
        <taxon>Bacillota</taxon>
        <taxon>Clostridia</taxon>
        <taxon>Lachnospirales</taxon>
        <taxon>Lachnospiraceae</taxon>
        <taxon>Mediterraneibacter</taxon>
    </lineage>
</organism>
<dbReference type="RefSeq" id="WP_186874525.1">
    <property type="nucleotide sequence ID" value="NZ_JACOPF010000001.1"/>
</dbReference>
<feature type="transmembrane region" description="Helical" evidence="1">
    <location>
        <begin position="6"/>
        <end position="25"/>
    </location>
</feature>
<reference evidence="2" key="1">
    <citation type="submission" date="2020-08" db="EMBL/GenBank/DDBJ databases">
        <title>Genome public.</title>
        <authorList>
            <person name="Liu C."/>
            <person name="Sun Q."/>
        </authorList>
    </citation>
    <scope>NUCLEOTIDE SEQUENCE</scope>
    <source>
        <strain evidence="2">NSJ-55</strain>
    </source>
</reference>
<evidence type="ECO:0000313" key="3">
    <source>
        <dbReference type="Proteomes" id="UP000652477"/>
    </source>
</evidence>
<keyword evidence="1" id="KW-0472">Membrane</keyword>
<dbReference type="PROSITE" id="PS51257">
    <property type="entry name" value="PROKAR_LIPOPROTEIN"/>
    <property type="match status" value="1"/>
</dbReference>
<dbReference type="Proteomes" id="UP000652477">
    <property type="component" value="Unassembled WGS sequence"/>
</dbReference>